<keyword evidence="4" id="KW-1133">Transmembrane helix</keyword>
<dbReference type="Pfam" id="PF01553">
    <property type="entry name" value="Acyltransferase"/>
    <property type="match status" value="1"/>
</dbReference>
<dbReference type="PANTHER" id="PTHR10434:SF66">
    <property type="entry name" value="PHOSPHOLIPID_GLYCEROL ACYLTRANSFERASE DOMAIN-CONTAINING PROTEIN"/>
    <property type="match status" value="1"/>
</dbReference>
<dbReference type="SMART" id="SM00563">
    <property type="entry name" value="PlsC"/>
    <property type="match status" value="1"/>
</dbReference>
<dbReference type="RefSeq" id="WP_185684880.1">
    <property type="nucleotide sequence ID" value="NZ_JACLAU010000052.1"/>
</dbReference>
<proteinExistence type="predicted"/>
<dbReference type="SUPFAM" id="SSF69593">
    <property type="entry name" value="Glycerol-3-phosphate (1)-acyltransferase"/>
    <property type="match status" value="1"/>
</dbReference>
<comment type="caution">
    <text evidence="6">The sequence shown here is derived from an EMBL/GenBank/DDBJ whole genome shotgun (WGS) entry which is preliminary data.</text>
</comment>
<evidence type="ECO:0000313" key="6">
    <source>
        <dbReference type="EMBL" id="MBC2653506.1"/>
    </source>
</evidence>
<keyword evidence="3 6" id="KW-0012">Acyltransferase</keyword>
<protein>
    <submittedName>
        <fullName evidence="6">1-acyl-sn-glycerol-3-phosphate acyltransferase</fullName>
    </submittedName>
</protein>
<dbReference type="CDD" id="cd07989">
    <property type="entry name" value="LPLAT_AGPAT-like"/>
    <property type="match status" value="1"/>
</dbReference>
<gene>
    <name evidence="6" type="ORF">H7F49_17625</name>
</gene>
<comment type="pathway">
    <text evidence="1">Lipid metabolism.</text>
</comment>
<organism evidence="6 7">
    <name type="scientific">Novosphingobium aerophilum</name>
    <dbReference type="NCBI Taxonomy" id="2839843"/>
    <lineage>
        <taxon>Bacteria</taxon>
        <taxon>Pseudomonadati</taxon>
        <taxon>Pseudomonadota</taxon>
        <taxon>Alphaproteobacteria</taxon>
        <taxon>Sphingomonadales</taxon>
        <taxon>Sphingomonadaceae</taxon>
        <taxon>Novosphingobium</taxon>
    </lineage>
</organism>
<accession>A0A7X1FAS3</accession>
<evidence type="ECO:0000256" key="1">
    <source>
        <dbReference type="ARBA" id="ARBA00005189"/>
    </source>
</evidence>
<feature type="domain" description="Phospholipid/glycerol acyltransferase" evidence="5">
    <location>
        <begin position="80"/>
        <end position="194"/>
    </location>
</feature>
<dbReference type="InterPro" id="IPR002123">
    <property type="entry name" value="Plipid/glycerol_acylTrfase"/>
</dbReference>
<evidence type="ECO:0000256" key="4">
    <source>
        <dbReference type="SAM" id="Phobius"/>
    </source>
</evidence>
<feature type="transmembrane region" description="Helical" evidence="4">
    <location>
        <begin position="18"/>
        <end position="41"/>
    </location>
</feature>
<name>A0A7X1FAS3_9SPHN</name>
<reference evidence="6 7" key="1">
    <citation type="submission" date="2020-08" db="EMBL/GenBank/DDBJ databases">
        <title>The genome sequence of Novosphingobium flavum 4Y4.</title>
        <authorList>
            <person name="Liu Y."/>
        </authorList>
    </citation>
    <scope>NUCLEOTIDE SEQUENCE [LARGE SCALE GENOMIC DNA]</scope>
    <source>
        <strain evidence="6 7">4Y4</strain>
    </source>
</reference>
<evidence type="ECO:0000313" key="7">
    <source>
        <dbReference type="Proteomes" id="UP000520156"/>
    </source>
</evidence>
<keyword evidence="2 6" id="KW-0808">Transferase</keyword>
<evidence type="ECO:0000259" key="5">
    <source>
        <dbReference type="SMART" id="SM00563"/>
    </source>
</evidence>
<dbReference type="GO" id="GO:0003841">
    <property type="term" value="F:1-acylglycerol-3-phosphate O-acyltransferase activity"/>
    <property type="evidence" value="ECO:0007669"/>
    <property type="project" value="TreeGrafter"/>
</dbReference>
<dbReference type="PANTHER" id="PTHR10434">
    <property type="entry name" value="1-ACYL-SN-GLYCEROL-3-PHOSPHATE ACYLTRANSFERASE"/>
    <property type="match status" value="1"/>
</dbReference>
<keyword evidence="4" id="KW-0472">Membrane</keyword>
<evidence type="ECO:0000256" key="2">
    <source>
        <dbReference type="ARBA" id="ARBA00022679"/>
    </source>
</evidence>
<dbReference type="EMBL" id="JACLAU010000052">
    <property type="protein sequence ID" value="MBC2653506.1"/>
    <property type="molecule type" value="Genomic_DNA"/>
</dbReference>
<evidence type="ECO:0000256" key="3">
    <source>
        <dbReference type="ARBA" id="ARBA00023315"/>
    </source>
</evidence>
<dbReference type="GO" id="GO:0006654">
    <property type="term" value="P:phosphatidic acid biosynthetic process"/>
    <property type="evidence" value="ECO:0007669"/>
    <property type="project" value="TreeGrafter"/>
</dbReference>
<dbReference type="AlphaFoldDB" id="A0A7X1FAS3"/>
<keyword evidence="4" id="KW-0812">Transmembrane</keyword>
<dbReference type="Proteomes" id="UP000520156">
    <property type="component" value="Unassembled WGS sequence"/>
</dbReference>
<sequence>MTHAHRTATTAGHVLRSILYYVLFYGGSVLLGPVVATRMLLPGTGFVQTVHAWTRWHRWCVVHVLGIAIRIEGPVPSGPLLVALKHESLFEALDLPVLLDRPAVFAKMELLRVPAWGKAGRRYGLIGVERDQGAKALRQMIAEARQRTAEGRVLAIFPEGTRVPHGRQPPLQSGFAGVYKLLGLPVVPVALDSGALFRGRWKRRGTITYRFGETIPPGLPREEIEARVHAAINALNPVERA</sequence>
<keyword evidence="7" id="KW-1185">Reference proteome</keyword>